<dbReference type="Pfam" id="PF14339">
    <property type="entry name" value="DUF4394"/>
    <property type="match status" value="1"/>
</dbReference>
<feature type="chain" id="PRO_5042180356" description="DUF4394 domain-containing protein" evidence="1">
    <location>
        <begin position="26"/>
        <end position="285"/>
    </location>
</feature>
<dbReference type="RefSeq" id="WP_307248273.1">
    <property type="nucleotide sequence ID" value="NZ_JAUSUZ010000001.1"/>
</dbReference>
<reference evidence="3 4" key="1">
    <citation type="submission" date="2023-07" db="EMBL/GenBank/DDBJ databases">
        <title>Sequencing the genomes of 1000 actinobacteria strains.</title>
        <authorList>
            <person name="Klenk H.-P."/>
        </authorList>
    </citation>
    <scope>NUCLEOTIDE SEQUENCE [LARGE SCALE GENOMIC DNA]</scope>
    <source>
        <strain evidence="3 4">DSM 44709</strain>
    </source>
</reference>
<accession>A0AAE3W8Z6</accession>
<evidence type="ECO:0000313" key="4">
    <source>
        <dbReference type="Proteomes" id="UP001240236"/>
    </source>
</evidence>
<name>A0AAE3W8Z6_9ACTN</name>
<sequence length="285" mass="29641">MTARLKKILAAAAVMAAATTGIVVSQPAASQAATPSLMAYGLLTDGQRMLTWKTDNPGQNDWVRRVVGLSTDTSLIGLDFRVLDGQLYGVGNYGGIYKITLPPAVAAPTLAKVGQLSVALSGQSFGVDFNPAADRLRIVGNHGQNLSYDLNTNTTTAQTGLTDGNTGQTATGITGVAYTNNDLSNTTATLLSDVDTVKNQLSLQNPPAGGMLFPIGQFGVDPSLNSGFDINTTVSNGRAVANTGFAVFVDPITLISTEYQIDLTSGLATRVDDFPLDVVEIAIAL</sequence>
<protein>
    <recommendedName>
        <fullName evidence="2">DUF4394 domain-containing protein</fullName>
    </recommendedName>
</protein>
<dbReference type="Proteomes" id="UP001240236">
    <property type="component" value="Unassembled WGS sequence"/>
</dbReference>
<feature type="domain" description="DUF4394" evidence="2">
    <location>
        <begin position="49"/>
        <end position="280"/>
    </location>
</feature>
<evidence type="ECO:0000259" key="2">
    <source>
        <dbReference type="Pfam" id="PF14339"/>
    </source>
</evidence>
<dbReference type="EMBL" id="JAUSUZ010000001">
    <property type="protein sequence ID" value="MDQ0371472.1"/>
    <property type="molecule type" value="Genomic_DNA"/>
</dbReference>
<proteinExistence type="predicted"/>
<evidence type="ECO:0000256" key="1">
    <source>
        <dbReference type="SAM" id="SignalP"/>
    </source>
</evidence>
<organism evidence="3 4">
    <name type="scientific">Catenuloplanes indicus</name>
    <dbReference type="NCBI Taxonomy" id="137267"/>
    <lineage>
        <taxon>Bacteria</taxon>
        <taxon>Bacillati</taxon>
        <taxon>Actinomycetota</taxon>
        <taxon>Actinomycetes</taxon>
        <taxon>Micromonosporales</taxon>
        <taxon>Micromonosporaceae</taxon>
        <taxon>Catenuloplanes</taxon>
    </lineage>
</organism>
<comment type="caution">
    <text evidence="3">The sequence shown here is derived from an EMBL/GenBank/DDBJ whole genome shotgun (WGS) entry which is preliminary data.</text>
</comment>
<keyword evidence="4" id="KW-1185">Reference proteome</keyword>
<gene>
    <name evidence="3" type="ORF">J2S42_008141</name>
</gene>
<dbReference type="AlphaFoldDB" id="A0AAE3W8Z6"/>
<keyword evidence="1" id="KW-0732">Signal</keyword>
<feature type="signal peptide" evidence="1">
    <location>
        <begin position="1"/>
        <end position="25"/>
    </location>
</feature>
<dbReference type="InterPro" id="IPR025507">
    <property type="entry name" value="DUF4394"/>
</dbReference>
<evidence type="ECO:0000313" key="3">
    <source>
        <dbReference type="EMBL" id="MDQ0371472.1"/>
    </source>
</evidence>